<gene>
    <name evidence="2" type="ORF">NF348_09830</name>
</gene>
<accession>A0A9Q4APM9</accession>
<keyword evidence="1" id="KW-0732">Signal</keyword>
<keyword evidence="3" id="KW-1185">Reference proteome</keyword>
<evidence type="ECO:0000313" key="3">
    <source>
        <dbReference type="Proteomes" id="UP001060275"/>
    </source>
</evidence>
<evidence type="ECO:0000256" key="1">
    <source>
        <dbReference type="SAM" id="SignalP"/>
    </source>
</evidence>
<sequence>MPKTKMPFPVLLALTLGPALAIGTTLWVVSDMVPTCSITEIQRLPSPDGLLDLVTFTRTCGDTPDNMQAALVPQGEQVPYEAASFVSVLAEVDLEPEWMTNAQIEINLPEDAEILRRDDTVAGVAVTYR</sequence>
<dbReference type="EMBL" id="JAMWDU010000003">
    <property type="protein sequence ID" value="MCP8887403.1"/>
    <property type="molecule type" value="Genomic_DNA"/>
</dbReference>
<feature type="chain" id="PRO_5040155266" evidence="1">
    <location>
        <begin position="22"/>
        <end position="129"/>
    </location>
</feature>
<dbReference type="RefSeq" id="WP_254674480.1">
    <property type="nucleotide sequence ID" value="NZ_JAMWDU010000003.1"/>
</dbReference>
<organism evidence="2 3">
    <name type="scientific">Devosia ureilytica</name>
    <dbReference type="NCBI Taxonomy" id="2952754"/>
    <lineage>
        <taxon>Bacteria</taxon>
        <taxon>Pseudomonadati</taxon>
        <taxon>Pseudomonadota</taxon>
        <taxon>Alphaproteobacteria</taxon>
        <taxon>Hyphomicrobiales</taxon>
        <taxon>Devosiaceae</taxon>
        <taxon>Devosia</taxon>
    </lineage>
</organism>
<feature type="signal peptide" evidence="1">
    <location>
        <begin position="1"/>
        <end position="21"/>
    </location>
</feature>
<name>A0A9Q4APM9_9HYPH</name>
<comment type="caution">
    <text evidence="2">The sequence shown here is derived from an EMBL/GenBank/DDBJ whole genome shotgun (WGS) entry which is preliminary data.</text>
</comment>
<proteinExistence type="predicted"/>
<dbReference type="AlphaFoldDB" id="A0A9Q4APM9"/>
<dbReference type="Proteomes" id="UP001060275">
    <property type="component" value="Unassembled WGS sequence"/>
</dbReference>
<reference evidence="2" key="1">
    <citation type="submission" date="2022-06" db="EMBL/GenBank/DDBJ databases">
        <title>Devosia sp. XJ19-45 genome assembly.</title>
        <authorList>
            <person name="Li B."/>
            <person name="Cai M."/>
            <person name="Nie G."/>
            <person name="Li W."/>
        </authorList>
    </citation>
    <scope>NUCLEOTIDE SEQUENCE</scope>
    <source>
        <strain evidence="2">XJ19-45</strain>
    </source>
</reference>
<protein>
    <submittedName>
        <fullName evidence="2">Uncharacterized protein</fullName>
    </submittedName>
</protein>
<evidence type="ECO:0000313" key="2">
    <source>
        <dbReference type="EMBL" id="MCP8887403.1"/>
    </source>
</evidence>